<feature type="domain" description="Phosphatidylglycerol lysyltransferase C-terminal" evidence="8">
    <location>
        <begin position="481"/>
        <end position="775"/>
    </location>
</feature>
<dbReference type="InterPro" id="IPR016181">
    <property type="entry name" value="Acyl_CoA_acyltransferase"/>
</dbReference>
<keyword evidence="5 6" id="KW-0472">Membrane</keyword>
<dbReference type="SUPFAM" id="SSF144091">
    <property type="entry name" value="Rhomboid-like"/>
    <property type="match status" value="1"/>
</dbReference>
<evidence type="ECO:0000259" key="7">
    <source>
        <dbReference type="Pfam" id="PF01694"/>
    </source>
</evidence>
<dbReference type="Gene3D" id="1.20.1540.10">
    <property type="entry name" value="Rhomboid-like"/>
    <property type="match status" value="1"/>
</dbReference>
<dbReference type="Pfam" id="PF09924">
    <property type="entry name" value="LPG_synthase_C"/>
    <property type="match status" value="1"/>
</dbReference>
<feature type="transmembrane region" description="Helical" evidence="6">
    <location>
        <begin position="162"/>
        <end position="184"/>
    </location>
</feature>
<reference evidence="9 10" key="1">
    <citation type="submission" date="2021-03" db="EMBL/GenBank/DDBJ databases">
        <title>Sequencing the genomes of 1000 actinobacteria strains.</title>
        <authorList>
            <person name="Klenk H.-P."/>
        </authorList>
    </citation>
    <scope>NUCLEOTIDE SEQUENCE [LARGE SCALE GENOMIC DNA]</scope>
    <source>
        <strain evidence="9 10">DSM 46670</strain>
    </source>
</reference>
<accession>A0ABS4TQA8</accession>
<dbReference type="InterPro" id="IPR024320">
    <property type="entry name" value="LPG_synthase_C"/>
</dbReference>
<feature type="transmembrane region" description="Helical" evidence="6">
    <location>
        <begin position="305"/>
        <end position="328"/>
    </location>
</feature>
<evidence type="ECO:0000256" key="4">
    <source>
        <dbReference type="ARBA" id="ARBA00022989"/>
    </source>
</evidence>
<evidence type="ECO:0000256" key="6">
    <source>
        <dbReference type="SAM" id="Phobius"/>
    </source>
</evidence>
<evidence type="ECO:0000256" key="3">
    <source>
        <dbReference type="ARBA" id="ARBA00022692"/>
    </source>
</evidence>
<feature type="transmembrane region" description="Helical" evidence="6">
    <location>
        <begin position="379"/>
        <end position="398"/>
    </location>
</feature>
<proteinExistence type="predicted"/>
<feature type="transmembrane region" description="Helical" evidence="6">
    <location>
        <begin position="272"/>
        <end position="293"/>
    </location>
</feature>
<dbReference type="PANTHER" id="PTHR34697:SF2">
    <property type="entry name" value="PHOSPHATIDYLGLYCEROL LYSYLTRANSFERASE"/>
    <property type="match status" value="1"/>
</dbReference>
<dbReference type="PANTHER" id="PTHR34697">
    <property type="entry name" value="PHOSPHATIDYLGLYCEROL LYSYLTRANSFERASE"/>
    <property type="match status" value="1"/>
</dbReference>
<dbReference type="SUPFAM" id="SSF55729">
    <property type="entry name" value="Acyl-CoA N-acyltransferases (Nat)"/>
    <property type="match status" value="1"/>
</dbReference>
<evidence type="ECO:0000256" key="5">
    <source>
        <dbReference type="ARBA" id="ARBA00023136"/>
    </source>
</evidence>
<dbReference type="InterPro" id="IPR051211">
    <property type="entry name" value="PG_lysyltransferase"/>
</dbReference>
<dbReference type="Proteomes" id="UP001519332">
    <property type="component" value="Unassembled WGS sequence"/>
</dbReference>
<dbReference type="RefSeq" id="WP_209643639.1">
    <property type="nucleotide sequence ID" value="NZ_JAGINW010000001.1"/>
</dbReference>
<evidence type="ECO:0000313" key="10">
    <source>
        <dbReference type="Proteomes" id="UP001519332"/>
    </source>
</evidence>
<evidence type="ECO:0000313" key="9">
    <source>
        <dbReference type="EMBL" id="MBP2326590.1"/>
    </source>
</evidence>
<dbReference type="EMBL" id="JAGINW010000001">
    <property type="protein sequence ID" value="MBP2326590.1"/>
    <property type="molecule type" value="Genomic_DNA"/>
</dbReference>
<keyword evidence="10" id="KW-1185">Reference proteome</keyword>
<feature type="domain" description="Peptidase S54 rhomboid" evidence="7">
    <location>
        <begin position="53"/>
        <end position="179"/>
    </location>
</feature>
<keyword evidence="3 6" id="KW-0812">Transmembrane</keyword>
<evidence type="ECO:0000259" key="8">
    <source>
        <dbReference type="Pfam" id="PF09924"/>
    </source>
</evidence>
<feature type="transmembrane region" description="Helical" evidence="6">
    <location>
        <begin position="340"/>
        <end position="359"/>
    </location>
</feature>
<feature type="transmembrane region" description="Helical" evidence="6">
    <location>
        <begin position="62"/>
        <end position="84"/>
    </location>
</feature>
<feature type="transmembrane region" description="Helical" evidence="6">
    <location>
        <begin position="136"/>
        <end position="155"/>
    </location>
</feature>
<dbReference type="Pfam" id="PF01694">
    <property type="entry name" value="Rhomboid"/>
    <property type="match status" value="1"/>
</dbReference>
<evidence type="ECO:0000256" key="1">
    <source>
        <dbReference type="ARBA" id="ARBA00004651"/>
    </source>
</evidence>
<name>A0ABS4TQA8_9PSEU</name>
<organism evidence="9 10">
    <name type="scientific">Kibdelosporangium banguiense</name>
    <dbReference type="NCBI Taxonomy" id="1365924"/>
    <lineage>
        <taxon>Bacteria</taxon>
        <taxon>Bacillati</taxon>
        <taxon>Actinomycetota</taxon>
        <taxon>Actinomycetes</taxon>
        <taxon>Pseudonocardiales</taxon>
        <taxon>Pseudonocardiaceae</taxon>
        <taxon>Kibdelosporangium</taxon>
    </lineage>
</organism>
<evidence type="ECO:0000256" key="2">
    <source>
        <dbReference type="ARBA" id="ARBA00022475"/>
    </source>
</evidence>
<keyword evidence="2" id="KW-1003">Cell membrane</keyword>
<dbReference type="InterPro" id="IPR035952">
    <property type="entry name" value="Rhomboid-like_sf"/>
</dbReference>
<dbReference type="InterPro" id="IPR022764">
    <property type="entry name" value="Peptidase_S54_rhomboid_dom"/>
</dbReference>
<feature type="transmembrane region" description="Helical" evidence="6">
    <location>
        <begin position="448"/>
        <end position="466"/>
    </location>
</feature>
<sequence length="812" mass="88369">MKDRLTRLRQVPFTVTFLAVLWIIGAASGSLLSGPPQELLTRIGLGAGQLADGRWWTPVTSLFWAGGLWQYIANTVLIAVLCGLAERRIGTARTALIFLGSHVAGALLATGLVNVGKAAGDLWSADLASTVVTGPSSAAFGVGLAISGGVFPVWGRRLRLTLVLTMVMLALYMGSMMDLTRLLAGHTGMVMLGRKRSSPSTAPSRVEGRLLVAMVVAASAIGPLLATISRTSQGPLSVLQFLLVGEQQPDPADVAAVCADSADASICRQTLAALRMSGFSSAIMSVIPVLLLLVTAEGLRRGRRFAWWAALALNVVLAWLGIELTSFYVDDSVPRTAQDWVQLLVPLLQPVLVLVLLLANRRKFDVAAPPGTYRRFMAIVLATLTACTAVHLVGALLFRDQFERSPDLGQILADLPARFIPPSYLDAAEFTVLPNGPVTSLLYQWTRVVFWLVVIIGGLITFRRAWITSREADRARAHDMLATHGGTSMSHMITWRGNNYWFSPDGEAVIAYRVISSVALTTGEPVGAPDVRSAAVAQFSQFCAANGWTPCFYSVSEQLRAEMASWSSVQVAEETVLALDGLEFRGKKWQDVRTALNKAKNLGVTAEWTTYAGAPAWMTHQIRSLSRAWLTDKGLPEMGFTLGRMEELADEDVRCMVAVGQDQRVHGITSWLPVRRDGEIVAWTLDFMRRSADAFPGVMEFLIASMVARCRDEGVEYLSLSGAPLARRDRGELTAPLQRLLDLTGKALEPVYGFHSLLAFKAKFQPQYRPLFMTYPDAAALPSIGNAITRAYLPKITFNQAVRLIGKLITRR</sequence>
<comment type="subcellular location">
    <subcellularLocation>
        <location evidence="1">Cell membrane</location>
        <topology evidence="1">Multi-pass membrane protein</topology>
    </subcellularLocation>
</comment>
<keyword evidence="4 6" id="KW-1133">Transmembrane helix</keyword>
<feature type="transmembrane region" description="Helical" evidence="6">
    <location>
        <begin position="12"/>
        <end position="32"/>
    </location>
</feature>
<protein>
    <submittedName>
        <fullName evidence="9">Lysylphosphatidylglycerol synthetase-like protein (DUF2156 family)</fullName>
    </submittedName>
</protein>
<gene>
    <name evidence="9" type="ORF">JOF56_006975</name>
</gene>
<comment type="caution">
    <text evidence="9">The sequence shown here is derived from an EMBL/GenBank/DDBJ whole genome shotgun (WGS) entry which is preliminary data.</text>
</comment>
<feature type="transmembrane region" description="Helical" evidence="6">
    <location>
        <begin position="96"/>
        <end position="116"/>
    </location>
</feature>